<dbReference type="GO" id="GO:0000049">
    <property type="term" value="F:tRNA binding"/>
    <property type="evidence" value="ECO:0007669"/>
    <property type="project" value="TreeGrafter"/>
</dbReference>
<feature type="region of interest" description="Disordered" evidence="6">
    <location>
        <begin position="913"/>
        <end position="1008"/>
    </location>
</feature>
<evidence type="ECO:0000256" key="6">
    <source>
        <dbReference type="SAM" id="MobiDB-lite"/>
    </source>
</evidence>
<feature type="compositionally biased region" description="Polar residues" evidence="6">
    <location>
        <begin position="988"/>
        <end position="1004"/>
    </location>
</feature>
<dbReference type="GO" id="GO:1990116">
    <property type="term" value="P:ribosome-associated ubiquitin-dependent protein catabolic process"/>
    <property type="evidence" value="ECO:0007669"/>
    <property type="project" value="TreeGrafter"/>
</dbReference>
<evidence type="ECO:0000313" key="10">
    <source>
        <dbReference type="Proteomes" id="UP000244811"/>
    </source>
</evidence>
<evidence type="ECO:0000259" key="8">
    <source>
        <dbReference type="Pfam" id="PF11923"/>
    </source>
</evidence>
<protein>
    <recommendedName>
        <fullName evidence="5">Ribosome quality control complex subunit 2</fullName>
    </recommendedName>
</protein>
<keyword evidence="4" id="KW-0175">Coiled coil</keyword>
<dbReference type="FunFam" id="2.30.310.10:FF:000003">
    <property type="entry name" value="Zinc knuckle domain containing protein"/>
    <property type="match status" value="1"/>
</dbReference>
<dbReference type="InterPro" id="IPR008532">
    <property type="entry name" value="NFACT_RNA-bd"/>
</dbReference>
<evidence type="ECO:0000256" key="5">
    <source>
        <dbReference type="ARBA" id="ARBA00070414"/>
    </source>
</evidence>
<dbReference type="AlphaFoldDB" id="A0A976MBE1"/>
<name>A0A976MBE1_THEOR</name>
<dbReference type="InterPro" id="IPR051608">
    <property type="entry name" value="RQC_Subunit_NEMF"/>
</dbReference>
<keyword evidence="3" id="KW-0963">Cytoplasm</keyword>
<evidence type="ECO:0000256" key="3">
    <source>
        <dbReference type="ARBA" id="ARBA00022490"/>
    </source>
</evidence>
<dbReference type="Pfam" id="PF11923">
    <property type="entry name" value="NFACT-C"/>
    <property type="match status" value="1"/>
</dbReference>
<dbReference type="PANTHER" id="PTHR15239:SF6">
    <property type="entry name" value="RIBOSOME QUALITY CONTROL COMPLEX SUBUNIT NEMF"/>
    <property type="match status" value="1"/>
</dbReference>
<comment type="similarity">
    <text evidence="2">Belongs to the NEMF family.</text>
</comment>
<feature type="compositionally biased region" description="Basic and acidic residues" evidence="6">
    <location>
        <begin position="870"/>
        <end position="891"/>
    </location>
</feature>
<comment type="subcellular location">
    <subcellularLocation>
        <location evidence="1">Cytoplasm</location>
    </subcellularLocation>
</comment>
<feature type="region of interest" description="Disordered" evidence="6">
    <location>
        <begin position="649"/>
        <end position="803"/>
    </location>
</feature>
<feature type="compositionally biased region" description="Acidic residues" evidence="6">
    <location>
        <begin position="677"/>
        <end position="798"/>
    </location>
</feature>
<dbReference type="GO" id="GO:0005737">
    <property type="term" value="C:cytoplasm"/>
    <property type="evidence" value="ECO:0007669"/>
    <property type="project" value="UniProtKB-SubCell"/>
</dbReference>
<feature type="domain" description="NFACT protein C-terminal" evidence="8">
    <location>
        <begin position="1107"/>
        <end position="1172"/>
    </location>
</feature>
<feature type="domain" description="NFACT RNA-binding" evidence="7">
    <location>
        <begin position="484"/>
        <end position="620"/>
    </location>
</feature>
<reference evidence="9" key="1">
    <citation type="submission" date="2022-07" db="EMBL/GenBank/DDBJ databases">
        <title>Evaluation of T. orientalis genome assembly methods using nanopore sequencing and analysis of variation between genomes.</title>
        <authorList>
            <person name="Yam J."/>
            <person name="Micallef M.L."/>
            <person name="Liu M."/>
            <person name="Djordjevic S.P."/>
            <person name="Bogema D.R."/>
            <person name="Jenkins C."/>
        </authorList>
    </citation>
    <scope>NUCLEOTIDE SEQUENCE</scope>
    <source>
        <strain evidence="9">Goon Nure</strain>
    </source>
</reference>
<dbReference type="GO" id="GO:0043023">
    <property type="term" value="F:ribosomal large subunit binding"/>
    <property type="evidence" value="ECO:0007669"/>
    <property type="project" value="TreeGrafter"/>
</dbReference>
<evidence type="ECO:0000256" key="4">
    <source>
        <dbReference type="ARBA" id="ARBA00023054"/>
    </source>
</evidence>
<dbReference type="InterPro" id="IPR021846">
    <property type="entry name" value="NFACT-C"/>
</dbReference>
<accession>A0A976MBE1</accession>
<organism evidence="9 10">
    <name type="scientific">Theileria orientalis</name>
    <dbReference type="NCBI Taxonomy" id="68886"/>
    <lineage>
        <taxon>Eukaryota</taxon>
        <taxon>Sar</taxon>
        <taxon>Alveolata</taxon>
        <taxon>Apicomplexa</taxon>
        <taxon>Aconoidasida</taxon>
        <taxon>Piroplasmida</taxon>
        <taxon>Theileriidae</taxon>
        <taxon>Theileria</taxon>
    </lineage>
</organism>
<evidence type="ECO:0000256" key="2">
    <source>
        <dbReference type="ARBA" id="ARBA00008318"/>
    </source>
</evidence>
<dbReference type="GO" id="GO:1990112">
    <property type="term" value="C:RQC complex"/>
    <property type="evidence" value="ECO:0007669"/>
    <property type="project" value="TreeGrafter"/>
</dbReference>
<evidence type="ECO:0000259" key="7">
    <source>
        <dbReference type="Pfam" id="PF05670"/>
    </source>
</evidence>
<dbReference type="Gene3D" id="2.30.310.10">
    <property type="entry name" value="ibrinogen binding protein from staphylococcus aureus domain"/>
    <property type="match status" value="1"/>
</dbReference>
<dbReference type="PANTHER" id="PTHR15239">
    <property type="entry name" value="NUCLEAR EXPORT MEDIATOR FACTOR NEMF"/>
    <property type="match status" value="1"/>
</dbReference>
<feature type="region of interest" description="Disordered" evidence="6">
    <location>
        <begin position="846"/>
        <end position="891"/>
    </location>
</feature>
<feature type="compositionally biased region" description="Acidic residues" evidence="6">
    <location>
        <begin position="854"/>
        <end position="869"/>
    </location>
</feature>
<gene>
    <name evidence="9" type="ORF">MACK_002032</name>
</gene>
<dbReference type="Pfam" id="PF05670">
    <property type="entry name" value="NFACT-R_1"/>
    <property type="match status" value="1"/>
</dbReference>
<feature type="compositionally biased region" description="Polar residues" evidence="6">
    <location>
        <begin position="946"/>
        <end position="957"/>
    </location>
</feature>
<dbReference type="Proteomes" id="UP000244811">
    <property type="component" value="Chromosome 3"/>
</dbReference>
<feature type="compositionally biased region" description="Acidic residues" evidence="6">
    <location>
        <begin position="922"/>
        <end position="941"/>
    </location>
</feature>
<dbReference type="GO" id="GO:0072344">
    <property type="term" value="P:rescue of stalled ribosome"/>
    <property type="evidence" value="ECO:0007669"/>
    <property type="project" value="TreeGrafter"/>
</dbReference>
<proteinExistence type="inferred from homology"/>
<evidence type="ECO:0000313" key="9">
    <source>
        <dbReference type="EMBL" id="UKK01219.2"/>
    </source>
</evidence>
<evidence type="ECO:0000256" key="1">
    <source>
        <dbReference type="ARBA" id="ARBA00004496"/>
    </source>
</evidence>
<feature type="compositionally biased region" description="Low complexity" evidence="6">
    <location>
        <begin position="666"/>
        <end position="676"/>
    </location>
</feature>
<feature type="compositionally biased region" description="Low complexity" evidence="6">
    <location>
        <begin position="966"/>
        <end position="985"/>
    </location>
</feature>
<sequence>MVRERLNAIDVAISVANLKKTLGNITLVNIYDITNRLFILKFSRNENKIYVLIEIGCRIHTTQFLRSVDHLPSNFNAKLRKHLRNRRLRDVTQVSQDRIIDFTFSSEEHAMHLIIQLFLPGNIYLTDHQYKVLAVLKPKNTGDNFFKVGTNYVHDMDYNSWFEPVKRPLVEELVSGNKLTDLVRAIYPSVHNGFILSVLKMNGNVEDDVKKVDRVYSLEELDVVYQYVESVRQCLVGLLTRKDIVPGYIYRNAKGDMDDFGPFEMPNAEYHEDYNYALDAFFTKNELVKQEKKTVSKKPTKLTKIKTDQDKRESKLMDEIAGYDKQIRVLEENIDIVDNCLNLTKALIASGASWNDIYEQLQIQRKQNHPLVCYIKEINIPNQTLIFVNNPRGNQSDEEVEREEVSEEQLVMLDYRLTGYQNLKKFYINRKKAENKLERTKIGKEYALKKVAKTLNKQPEVKKGDKRTREVKISSLRKRFWFEKFYWFITSQGYLVLAGRDSLQNELLVKKYLTKGDLYFHADIHGASSVILKTNSQELIKSTESGEESQVEKAGGKGNEDDFIAKIRVSIEEAANFAVCHSNAWNDKFSVQSWWVYWHQVSKTPPSGEYVPQGSFVIRGKKNYLQPQKLEMGITYLFQVHPFQTLDNQEEPELQTKEEEVENSVNDGMNEENGMNGEDEQLGQGEDVDESYSSDGEDDDLEQENEDYDDDDLNQEEYEEYEDDLDDNDEDVDDMDEALDQEDESVDSLDEDDEEMYEDDEDISTDKEDDEDEELDEHDDGDLDDELSHDEDEEDDQDDKAVRMGNVVTIGECEANIVKRTRGRLATAYPLKAQLNKLKDRLEMLNLTKTSEDSSSEEEDDDDDDDESLDKEGSRTVKIMEPERVSHTEEAIRKIRQRKATCVSPNLSELRKLINSAGSNMDSDEEDEVGEEEDDGDDDVYEGGSLDSNPSVQSFGSESKHMNPLGSDNRSGSSSSMGGPNTSGGKTTGFNASFNTSDAKTSGPKTGVVKVELKPEHELNVKKSSNRAMRLMSQKASKVKKKYAQDDEETQELRRMLTGSKKMKQKTTVATRTSFQVGPVTTERSRDSRFKGKEKEILTINDKELESYMKQLSCLSRQLKEDDDVLSVIPMCAPYSAIKHYKNVLKLVPGNAKKGTIATQSLQHFIKNDTQNAHYLKLITTDQLTLTLIGNCKFTNAKM</sequence>
<dbReference type="Pfam" id="PF05833">
    <property type="entry name" value="NFACT_N"/>
    <property type="match status" value="1"/>
</dbReference>
<dbReference type="EMBL" id="CP056070">
    <property type="protein sequence ID" value="UKK01219.2"/>
    <property type="molecule type" value="Genomic_DNA"/>
</dbReference>